<protein>
    <submittedName>
        <fullName evidence="1">Uncharacterized protein</fullName>
    </submittedName>
</protein>
<evidence type="ECO:0000313" key="2">
    <source>
        <dbReference type="Proteomes" id="UP000519439"/>
    </source>
</evidence>
<name>A0A7W6IDY8_9HYPH</name>
<organism evidence="1 2">
    <name type="scientific">Microvirga flocculans</name>
    <dbReference type="NCBI Taxonomy" id="217168"/>
    <lineage>
        <taxon>Bacteria</taxon>
        <taxon>Pseudomonadati</taxon>
        <taxon>Pseudomonadota</taxon>
        <taxon>Alphaproteobacteria</taxon>
        <taxon>Hyphomicrobiales</taxon>
        <taxon>Methylobacteriaceae</taxon>
        <taxon>Microvirga</taxon>
    </lineage>
</organism>
<dbReference type="EMBL" id="JACIDC010000003">
    <property type="protein sequence ID" value="MBB4039371.1"/>
    <property type="molecule type" value="Genomic_DNA"/>
</dbReference>
<dbReference type="AlphaFoldDB" id="A0A7W6IDY8"/>
<gene>
    <name evidence="1" type="ORF">GGR34_001013</name>
</gene>
<comment type="caution">
    <text evidence="1">The sequence shown here is derived from an EMBL/GenBank/DDBJ whole genome shotgun (WGS) entry which is preliminary data.</text>
</comment>
<dbReference type="Proteomes" id="UP000519439">
    <property type="component" value="Unassembled WGS sequence"/>
</dbReference>
<keyword evidence="2" id="KW-1185">Reference proteome</keyword>
<proteinExistence type="predicted"/>
<evidence type="ECO:0000313" key="1">
    <source>
        <dbReference type="EMBL" id="MBB4039371.1"/>
    </source>
</evidence>
<accession>A0A7W6IDY8</accession>
<sequence>MGSDALSCMAACTDACIREHTMRSHQYAVGDHVLYTEQRFPHLICKQPYTIVGCLDSRLSEPQYQIRSVARPYDCVAGEDELSQDASPWSAFQEPDVPSFLDCRGLGEPANLNLVPWVDLPRRAWHKNEQARVSDRLNRSINS</sequence>
<reference evidence="1 2" key="1">
    <citation type="submission" date="2020-08" db="EMBL/GenBank/DDBJ databases">
        <title>Genomic Encyclopedia of Type Strains, Phase IV (KMG-IV): sequencing the most valuable type-strain genomes for metagenomic binning, comparative biology and taxonomic classification.</title>
        <authorList>
            <person name="Goeker M."/>
        </authorList>
    </citation>
    <scope>NUCLEOTIDE SEQUENCE [LARGE SCALE GENOMIC DNA]</scope>
    <source>
        <strain evidence="1 2">DSM 15743</strain>
    </source>
</reference>